<reference evidence="4" key="1">
    <citation type="journal article" date="2024" name="IScience">
        <title>Strigolactones Initiate the Formation of Haustorium-like Structures in Castilleja.</title>
        <authorList>
            <person name="Buerger M."/>
            <person name="Peterson D."/>
            <person name="Chory J."/>
        </authorList>
    </citation>
    <scope>NUCLEOTIDE SEQUENCE [LARGE SCALE GENOMIC DNA]</scope>
</reference>
<gene>
    <name evidence="3" type="ORF">CASFOL_006726</name>
</gene>
<feature type="transmembrane region" description="Helical" evidence="2">
    <location>
        <begin position="180"/>
        <end position="204"/>
    </location>
</feature>
<feature type="transmembrane region" description="Helical" evidence="2">
    <location>
        <begin position="304"/>
        <end position="323"/>
    </location>
</feature>
<evidence type="ECO:0000313" key="4">
    <source>
        <dbReference type="Proteomes" id="UP001632038"/>
    </source>
</evidence>
<dbReference type="AlphaFoldDB" id="A0ABD3E768"/>
<name>A0ABD3E768_9LAMI</name>
<keyword evidence="2" id="KW-0812">Transmembrane</keyword>
<feature type="transmembrane region" description="Helical" evidence="2">
    <location>
        <begin position="272"/>
        <end position="292"/>
    </location>
</feature>
<keyword evidence="4" id="KW-1185">Reference proteome</keyword>
<dbReference type="InterPro" id="IPR021369">
    <property type="entry name" value="DUF2985"/>
</dbReference>
<accession>A0ABD3E768</accession>
<evidence type="ECO:0000256" key="2">
    <source>
        <dbReference type="SAM" id="Phobius"/>
    </source>
</evidence>
<dbReference type="Proteomes" id="UP001632038">
    <property type="component" value="Unassembled WGS sequence"/>
</dbReference>
<organism evidence="3 4">
    <name type="scientific">Castilleja foliolosa</name>
    <dbReference type="NCBI Taxonomy" id="1961234"/>
    <lineage>
        <taxon>Eukaryota</taxon>
        <taxon>Viridiplantae</taxon>
        <taxon>Streptophyta</taxon>
        <taxon>Embryophyta</taxon>
        <taxon>Tracheophyta</taxon>
        <taxon>Spermatophyta</taxon>
        <taxon>Magnoliopsida</taxon>
        <taxon>eudicotyledons</taxon>
        <taxon>Gunneridae</taxon>
        <taxon>Pentapetalae</taxon>
        <taxon>asterids</taxon>
        <taxon>lamiids</taxon>
        <taxon>Lamiales</taxon>
        <taxon>Orobanchaceae</taxon>
        <taxon>Pedicularideae</taxon>
        <taxon>Castillejinae</taxon>
        <taxon>Castilleja</taxon>
    </lineage>
</organism>
<comment type="caution">
    <text evidence="3">The sequence shown here is derived from an EMBL/GenBank/DDBJ whole genome shotgun (WGS) entry which is preliminary data.</text>
</comment>
<keyword evidence="2" id="KW-0472">Membrane</keyword>
<feature type="compositionally biased region" description="Basic and acidic residues" evidence="1">
    <location>
        <begin position="410"/>
        <end position="420"/>
    </location>
</feature>
<dbReference type="PANTHER" id="PTHR31045">
    <property type="entry name" value="PLAC8 FAMILY PROTEIN-RELATED"/>
    <property type="match status" value="1"/>
</dbReference>
<keyword evidence="2" id="KW-1133">Transmembrane helix</keyword>
<feature type="region of interest" description="Disordered" evidence="1">
    <location>
        <begin position="397"/>
        <end position="433"/>
    </location>
</feature>
<sequence length="433" mass="49708">MVSHENGDVNITLEHKDSSITSIRERLKKIVSQKIDRNNLHKACQEWIVDPTNIALLIWIACVTISGAILFMVMTGMLNRALPKKPQRDIWFETNNQILNALFTLMCLYQHPKRIHHTALLIRWRPKDVLTLQNIYCKNGTYKPHERAHMAVIVILLHINCFATYALSGLNLGYKRIDRPLFGVGICLSVAIIAPAAAGVYAMLSPLGRDNNYETEIDEEAQIPATHVSGPVQWSGGVFDFWYDVSVACLSLFCCFCLFGRNMERLGFGNKYVHITTFILFCVAPFWIFHLASINIENGTVREVFCILGILLSMFGLLYGGFWRTRMRKRFNLPEYGFCCNKPVVVDFALWLFCWWCSLAQEVRTGNTYDIVEDKFCRKNEKLTMMSPLDRENREFVVRSSHPSPSVEFSIDREGKDDTMRPPSPSMIRKDEI</sequence>
<dbReference type="PANTHER" id="PTHR31045:SF30">
    <property type="entry name" value="PLAC8 FAMILY PROTEIN"/>
    <property type="match status" value="1"/>
</dbReference>
<evidence type="ECO:0000313" key="3">
    <source>
        <dbReference type="EMBL" id="KAL3650323.1"/>
    </source>
</evidence>
<proteinExistence type="predicted"/>
<dbReference type="Pfam" id="PF11204">
    <property type="entry name" value="DUF2985"/>
    <property type="match status" value="1"/>
</dbReference>
<evidence type="ECO:0000256" key="1">
    <source>
        <dbReference type="SAM" id="MobiDB-lite"/>
    </source>
</evidence>
<dbReference type="NCBIfam" id="TIGR01571">
    <property type="entry name" value="A_thal_Cys_rich"/>
    <property type="match status" value="1"/>
</dbReference>
<dbReference type="Pfam" id="PF04749">
    <property type="entry name" value="PLAC8"/>
    <property type="match status" value="1"/>
</dbReference>
<feature type="transmembrane region" description="Helical" evidence="2">
    <location>
        <begin position="148"/>
        <end position="168"/>
    </location>
</feature>
<dbReference type="InterPro" id="IPR006461">
    <property type="entry name" value="PLAC_motif_containing"/>
</dbReference>
<feature type="transmembrane region" description="Helical" evidence="2">
    <location>
        <begin position="241"/>
        <end position="260"/>
    </location>
</feature>
<dbReference type="EMBL" id="JAVIJP010000007">
    <property type="protein sequence ID" value="KAL3650323.1"/>
    <property type="molecule type" value="Genomic_DNA"/>
</dbReference>
<protein>
    <submittedName>
        <fullName evidence="3">Uncharacterized protein</fullName>
    </submittedName>
</protein>
<feature type="transmembrane region" description="Helical" evidence="2">
    <location>
        <begin position="56"/>
        <end position="78"/>
    </location>
</feature>